<dbReference type="PANTHER" id="PTHR10663">
    <property type="entry name" value="GUANYL-NUCLEOTIDE EXCHANGE FACTOR"/>
    <property type="match status" value="1"/>
</dbReference>
<organism evidence="2 3">
    <name type="scientific">Podarcis muralis</name>
    <name type="common">Wall lizard</name>
    <name type="synonym">Lacerta muralis</name>
    <dbReference type="NCBI Taxonomy" id="64176"/>
    <lineage>
        <taxon>Eukaryota</taxon>
        <taxon>Metazoa</taxon>
        <taxon>Chordata</taxon>
        <taxon>Craniata</taxon>
        <taxon>Vertebrata</taxon>
        <taxon>Euteleostomi</taxon>
        <taxon>Lepidosauria</taxon>
        <taxon>Squamata</taxon>
        <taxon>Bifurcata</taxon>
        <taxon>Unidentata</taxon>
        <taxon>Episquamata</taxon>
        <taxon>Laterata</taxon>
        <taxon>Lacertibaenia</taxon>
        <taxon>Lacertidae</taxon>
        <taxon>Podarcis</taxon>
    </lineage>
</organism>
<keyword evidence="3" id="KW-1185">Reference proteome</keyword>
<dbReference type="SUPFAM" id="SSF48425">
    <property type="entry name" value="Sec7 domain"/>
    <property type="match status" value="1"/>
</dbReference>
<dbReference type="InterPro" id="IPR035999">
    <property type="entry name" value="Sec7_dom_sf"/>
</dbReference>
<evidence type="ECO:0000313" key="3">
    <source>
        <dbReference type="Proteomes" id="UP000472272"/>
    </source>
</evidence>
<name>A0A670KFW3_PODMU</name>
<dbReference type="Ensembl" id="ENSPMRT00000037303.1">
    <property type="protein sequence ID" value="ENSPMRP00000035180.1"/>
    <property type="gene ID" value="ENSPMRG00000022771.1"/>
</dbReference>
<dbReference type="GO" id="GO:0032012">
    <property type="term" value="P:regulation of ARF protein signal transduction"/>
    <property type="evidence" value="ECO:0007669"/>
    <property type="project" value="InterPro"/>
</dbReference>
<dbReference type="Proteomes" id="UP000472272">
    <property type="component" value="Chromosome 14"/>
</dbReference>
<feature type="domain" description="SEC7" evidence="1">
    <location>
        <begin position="75"/>
        <end position="141"/>
    </location>
</feature>
<proteinExistence type="predicted"/>
<dbReference type="GeneTree" id="ENSGT00940000155825"/>
<dbReference type="AlphaFoldDB" id="A0A670KFW3"/>
<reference evidence="2" key="3">
    <citation type="submission" date="2025-09" db="UniProtKB">
        <authorList>
            <consortium name="Ensembl"/>
        </authorList>
    </citation>
    <scope>IDENTIFICATION</scope>
</reference>
<dbReference type="GO" id="GO:0005085">
    <property type="term" value="F:guanyl-nucleotide exchange factor activity"/>
    <property type="evidence" value="ECO:0007669"/>
    <property type="project" value="InterPro"/>
</dbReference>
<reference evidence="2 3" key="1">
    <citation type="journal article" date="2019" name="Proc. Natl. Acad. Sci. U.S.A.">
        <title>Regulatory changes in pterin and carotenoid genes underlie balanced color polymorphisms in the wall lizard.</title>
        <authorList>
            <person name="Andrade P."/>
            <person name="Pinho C."/>
            <person name="Perez I de Lanuza G."/>
            <person name="Afonso S."/>
            <person name="Brejcha J."/>
            <person name="Rubin C.J."/>
            <person name="Wallerman O."/>
            <person name="Pereira P."/>
            <person name="Sabatino S.J."/>
            <person name="Bellati A."/>
            <person name="Pellitteri-Rosa D."/>
            <person name="Bosakova Z."/>
            <person name="Bunikis I."/>
            <person name="Carretero M.A."/>
            <person name="Feiner N."/>
            <person name="Marsik P."/>
            <person name="Pauperio F."/>
            <person name="Salvi D."/>
            <person name="Soler L."/>
            <person name="While G.M."/>
            <person name="Uller T."/>
            <person name="Font E."/>
            <person name="Andersson L."/>
            <person name="Carneiro M."/>
        </authorList>
    </citation>
    <scope>NUCLEOTIDE SEQUENCE</scope>
</reference>
<evidence type="ECO:0000313" key="2">
    <source>
        <dbReference type="Ensembl" id="ENSPMRP00000035180.1"/>
    </source>
</evidence>
<dbReference type="PROSITE" id="PS50190">
    <property type="entry name" value="SEC7"/>
    <property type="match status" value="1"/>
</dbReference>
<dbReference type="Gene3D" id="1.10.220.20">
    <property type="match status" value="1"/>
</dbReference>
<sequence>KCKVVAGVVDLETGETPVQFPAQSLKTDCCPWGQASYSQPSITERILSPEIQCYMIINPTVLVPKEISAKIDALGIQFLIENDLLQNTPEDIAQFLYKGEGLNKTVIGDYLGERDDFNIKVLQAFVELHEFADLNLVQALR</sequence>
<dbReference type="InterPro" id="IPR000904">
    <property type="entry name" value="Sec7_dom"/>
</dbReference>
<accession>A0A670KFW3</accession>
<protein>
    <recommendedName>
        <fullName evidence="1">SEC7 domain-containing protein</fullName>
    </recommendedName>
</protein>
<evidence type="ECO:0000259" key="1">
    <source>
        <dbReference type="PROSITE" id="PS50190"/>
    </source>
</evidence>
<reference evidence="2" key="2">
    <citation type="submission" date="2025-08" db="UniProtKB">
        <authorList>
            <consortium name="Ensembl"/>
        </authorList>
    </citation>
    <scope>IDENTIFICATION</scope>
</reference>
<dbReference type="Pfam" id="PF01369">
    <property type="entry name" value="Sec7"/>
    <property type="match status" value="1"/>
</dbReference>
<dbReference type="PANTHER" id="PTHR10663:SF320">
    <property type="entry name" value="CYTOHESIN-3"/>
    <property type="match status" value="1"/>
</dbReference>